<name>A0A7L4UPA9_BALHA</name>
<dbReference type="Gene3D" id="3.90.550.10">
    <property type="entry name" value="Spore Coat Polysaccharide Biosynthesis Protein SpsA, Chain A"/>
    <property type="match status" value="1"/>
</dbReference>
<accession>A0A7L4UPA9</accession>
<dbReference type="EMBL" id="QENZ01000005">
    <property type="protein sequence ID" value="PVX49903.1"/>
    <property type="molecule type" value="Genomic_DNA"/>
</dbReference>
<keyword evidence="3" id="KW-1185">Reference proteome</keyword>
<protein>
    <submittedName>
        <fullName evidence="2">Glycosyl transferase family 2</fullName>
    </submittedName>
</protein>
<evidence type="ECO:0000259" key="1">
    <source>
        <dbReference type="Pfam" id="PF00535"/>
    </source>
</evidence>
<dbReference type="SUPFAM" id="SSF53448">
    <property type="entry name" value="Nucleotide-diphospho-sugar transferases"/>
    <property type="match status" value="1"/>
</dbReference>
<dbReference type="Pfam" id="PF00535">
    <property type="entry name" value="Glycos_transf_2"/>
    <property type="match status" value="1"/>
</dbReference>
<comment type="caution">
    <text evidence="2">The sequence shown here is derived from an EMBL/GenBank/DDBJ whole genome shotgun (WGS) entry which is preliminary data.</text>
</comment>
<keyword evidence="2" id="KW-0808">Transferase</keyword>
<evidence type="ECO:0000313" key="3">
    <source>
        <dbReference type="Proteomes" id="UP000251835"/>
    </source>
</evidence>
<feature type="domain" description="Glycosyltransferase 2-like" evidence="1">
    <location>
        <begin position="27"/>
        <end position="214"/>
    </location>
</feature>
<dbReference type="OrthoDB" id="5391853at2"/>
<organism evidence="2 3">
    <name type="scientific">Balneicella halophila</name>
    <dbReference type="NCBI Taxonomy" id="1537566"/>
    <lineage>
        <taxon>Bacteria</taxon>
        <taxon>Pseudomonadati</taxon>
        <taxon>Bacteroidota</taxon>
        <taxon>Bacteroidia</taxon>
        <taxon>Bacteroidales</taxon>
        <taxon>Balneicellaceae</taxon>
        <taxon>Balneicella</taxon>
    </lineage>
</organism>
<sequence>MRVFNDYLNRQHFKPRLTISNYAPIIVVIPCYDEPHILDTLSSLWNNTSYDEYLLTIVVINQSSNSPDTVKVQNKKTLHELVNWKKKYETSLRTLEIIVVEFPKNTSGVGEARKLGMDEAINQYAHHQKDGIIVSLDADTLCENNYLSEIYRHFKTFTKTNTLIINYQHQLENLSEEQQLAIIQYELYLRYMTLAYRYVGHPNAFHTIGSAFAVKATAYCKQNGMNRRQAGEDFYFIQKMLQLGRCSELNSTCVYPSSRISNRVPFGTGKAIQELISNNMELQTHSFKAFEELKVFFNKHTSFYKITKEAYEDIIYNDLGGLIKSWLVANDFFKELEQINANCASKAMFSKKFFESFSIFQIIKYLNFTHTHFLQKVGIFHAIACLPSVGKRQYSNPEVLLHYLREELTKTTFIKG</sequence>
<evidence type="ECO:0000313" key="2">
    <source>
        <dbReference type="EMBL" id="PVX49903.1"/>
    </source>
</evidence>
<dbReference type="InterPro" id="IPR001173">
    <property type="entry name" value="Glyco_trans_2-like"/>
</dbReference>
<dbReference type="AlphaFoldDB" id="A0A7L4UPA9"/>
<dbReference type="GO" id="GO:0016740">
    <property type="term" value="F:transferase activity"/>
    <property type="evidence" value="ECO:0007669"/>
    <property type="project" value="UniProtKB-KW"/>
</dbReference>
<proteinExistence type="predicted"/>
<gene>
    <name evidence="2" type="ORF">C7377_1541</name>
</gene>
<dbReference type="InterPro" id="IPR029044">
    <property type="entry name" value="Nucleotide-diphossugar_trans"/>
</dbReference>
<reference evidence="2 3" key="1">
    <citation type="submission" date="2018-05" db="EMBL/GenBank/DDBJ databases">
        <title>Genomic Encyclopedia of Type Strains, Phase IV (KMG-IV): sequencing the most valuable type-strain genomes for metagenomic binning, comparative biology and taxonomic classification.</title>
        <authorList>
            <person name="Goeker M."/>
        </authorList>
    </citation>
    <scope>NUCLEOTIDE SEQUENCE [LARGE SCALE GENOMIC DNA]</scope>
    <source>
        <strain evidence="2 3">DSM 28579</strain>
    </source>
</reference>
<dbReference type="RefSeq" id="WP_116496762.1">
    <property type="nucleotide sequence ID" value="NZ_QENZ01000005.1"/>
</dbReference>
<dbReference type="Proteomes" id="UP000251835">
    <property type="component" value="Unassembled WGS sequence"/>
</dbReference>